<dbReference type="AlphaFoldDB" id="A0A0G4FZU0"/>
<dbReference type="InterPro" id="IPR003409">
    <property type="entry name" value="MORN"/>
</dbReference>
<dbReference type="OrthoDB" id="312720at2759"/>
<gene>
    <name evidence="3" type="ORF">Vbra_16559</name>
</gene>
<dbReference type="InParanoid" id="A0A0G4FZU0"/>
<accession>A0A0G4FZU0</accession>
<keyword evidence="4" id="KW-1185">Reference proteome</keyword>
<dbReference type="Pfam" id="PF02493">
    <property type="entry name" value="MORN"/>
    <property type="match status" value="8"/>
</dbReference>
<dbReference type="PANTHER" id="PTHR43215:SF14">
    <property type="entry name" value="RADIAL SPOKE HEAD 1 HOMOLOG"/>
    <property type="match status" value="1"/>
</dbReference>
<dbReference type="EMBL" id="CDMY01000531">
    <property type="protein sequence ID" value="CEM20911.1"/>
    <property type="molecule type" value="Genomic_DNA"/>
</dbReference>
<protein>
    <recommendedName>
        <fullName evidence="5">MORN repeat-containing protein 5</fullName>
    </recommendedName>
</protein>
<keyword evidence="1" id="KW-0677">Repeat</keyword>
<feature type="coiled-coil region" evidence="2">
    <location>
        <begin position="52"/>
        <end position="79"/>
    </location>
</feature>
<evidence type="ECO:0000313" key="4">
    <source>
        <dbReference type="Proteomes" id="UP000041254"/>
    </source>
</evidence>
<dbReference type="STRING" id="1169540.A0A0G4FZU0"/>
<organism evidence="3 4">
    <name type="scientific">Vitrella brassicaformis (strain CCMP3155)</name>
    <dbReference type="NCBI Taxonomy" id="1169540"/>
    <lineage>
        <taxon>Eukaryota</taxon>
        <taxon>Sar</taxon>
        <taxon>Alveolata</taxon>
        <taxon>Colpodellida</taxon>
        <taxon>Vitrellaceae</taxon>
        <taxon>Vitrella</taxon>
    </lineage>
</organism>
<dbReference type="PANTHER" id="PTHR43215">
    <property type="entry name" value="RADIAL SPOKE HEAD 1 HOMOLOG"/>
    <property type="match status" value="1"/>
</dbReference>
<sequence>MEELQKRVEQLEGQLAELSLPDAASSSAYTDVAEREIRMRAEQHMRTQARLVEMLTKQLEQSKKRNRRLEAELAELRAASDCQPVDLILDDGTRYQGRVKNGLPHGPGKQADMDGQKKIYEGQWVGGKGDGVGVCYHDDGKTKKYDGQWTAGKCHGQGVSYHQNGQMEYQGGWRAGQMVGEGRTDKMPFGDGKTYTGPLHNGKPHGEGTATWQNGGTSTGTWEHGQMVGEGRADKMPLGDGTTYSGPLLDGKPHGQGTSYHDNGKNRYEGQWENGLRHGNGKAYGRSWTWVVFEGHFASGTAQDGTFYPTFTYQQQWRAGQTVASKVKKELQKDCGRIPDCLPNA</sequence>
<proteinExistence type="predicted"/>
<dbReference type="SMART" id="SM00698">
    <property type="entry name" value="MORN"/>
    <property type="match status" value="6"/>
</dbReference>
<dbReference type="Gene3D" id="2.20.110.10">
    <property type="entry name" value="Histone H3 K4-specific methyltransferase SET7/9 N-terminal domain"/>
    <property type="match status" value="3"/>
</dbReference>
<keyword evidence="2" id="KW-0175">Coiled coil</keyword>
<reference evidence="3 4" key="1">
    <citation type="submission" date="2014-11" db="EMBL/GenBank/DDBJ databases">
        <authorList>
            <person name="Zhu J."/>
            <person name="Qi W."/>
            <person name="Song R."/>
        </authorList>
    </citation>
    <scope>NUCLEOTIDE SEQUENCE [LARGE SCALE GENOMIC DNA]</scope>
</reference>
<dbReference type="VEuPathDB" id="CryptoDB:Vbra_16559"/>
<evidence type="ECO:0000313" key="3">
    <source>
        <dbReference type="EMBL" id="CEM20911.1"/>
    </source>
</evidence>
<dbReference type="PhylomeDB" id="A0A0G4FZU0"/>
<evidence type="ECO:0000256" key="1">
    <source>
        <dbReference type="ARBA" id="ARBA00022737"/>
    </source>
</evidence>
<dbReference type="Proteomes" id="UP000041254">
    <property type="component" value="Unassembled WGS sequence"/>
</dbReference>
<name>A0A0G4FZU0_VITBC</name>
<evidence type="ECO:0008006" key="5">
    <source>
        <dbReference type="Google" id="ProtNLM"/>
    </source>
</evidence>
<evidence type="ECO:0000256" key="2">
    <source>
        <dbReference type="SAM" id="Coils"/>
    </source>
</evidence>
<dbReference type="SUPFAM" id="SSF82185">
    <property type="entry name" value="Histone H3 K4-specific methyltransferase SET7/9 N-terminal domain"/>
    <property type="match status" value="3"/>
</dbReference>